<evidence type="ECO:0000256" key="6">
    <source>
        <dbReference type="SAM" id="Phobius"/>
    </source>
</evidence>
<evidence type="ECO:0000256" key="4">
    <source>
        <dbReference type="ARBA" id="ARBA00022989"/>
    </source>
</evidence>
<feature type="transmembrane region" description="Helical" evidence="6">
    <location>
        <begin position="177"/>
        <end position="196"/>
    </location>
</feature>
<feature type="transmembrane region" description="Helical" evidence="6">
    <location>
        <begin position="103"/>
        <end position="123"/>
    </location>
</feature>
<dbReference type="Pfam" id="PF00953">
    <property type="entry name" value="Glycos_transf_4"/>
    <property type="match status" value="1"/>
</dbReference>
<feature type="transmembrane region" description="Helical" evidence="6">
    <location>
        <begin position="216"/>
        <end position="234"/>
    </location>
</feature>
<feature type="transmembrane region" description="Helical" evidence="6">
    <location>
        <begin position="265"/>
        <end position="282"/>
    </location>
</feature>
<feature type="transmembrane region" description="Helical" evidence="6">
    <location>
        <begin position="289"/>
        <end position="309"/>
    </location>
</feature>
<feature type="transmembrane region" description="Helical" evidence="6">
    <location>
        <begin position="241"/>
        <end position="259"/>
    </location>
</feature>
<evidence type="ECO:0000256" key="2">
    <source>
        <dbReference type="ARBA" id="ARBA00022679"/>
    </source>
</evidence>
<dbReference type="InterPro" id="IPR000715">
    <property type="entry name" value="Glycosyl_transferase_4"/>
</dbReference>
<comment type="caution">
    <text evidence="7">The sequence shown here is derived from an EMBL/GenBank/DDBJ whole genome shotgun (WGS) entry which is preliminary data.</text>
</comment>
<feature type="transmembrane region" description="Helical" evidence="6">
    <location>
        <begin position="315"/>
        <end position="335"/>
    </location>
</feature>
<dbReference type="AlphaFoldDB" id="A0A1F5WZM8"/>
<gene>
    <name evidence="7" type="ORF">A2930_00820</name>
</gene>
<evidence type="ECO:0000313" key="8">
    <source>
        <dbReference type="Proteomes" id="UP000178114"/>
    </source>
</evidence>
<keyword evidence="2" id="KW-0808">Transferase</keyword>
<protein>
    <recommendedName>
        <fullName evidence="9">Phospho-N-acetylmuramoyl-pentapeptide-transferase</fullName>
    </recommendedName>
</protein>
<dbReference type="EMBL" id="MFID01000018">
    <property type="protein sequence ID" value="OGF81098.1"/>
    <property type="molecule type" value="Genomic_DNA"/>
</dbReference>
<feature type="transmembrane region" description="Helical" evidence="6">
    <location>
        <begin position="368"/>
        <end position="386"/>
    </location>
</feature>
<sequence length="387" mass="42921">MKNTSWQRGCHPVLKKETGFFFYYKISATIDLMQNELISNIYKVLGLGGVAFFLGVVMTPILTHYLYKYKMWRKDARTTAPDGAGTPIFNSLHKEREVRAPRMGGILIWGTTLIVALIFWFLGTYFDGPFFTKFNFLSRGQTWVPLGILMAGSMVGLLDDLLLVFQKGGYAGGGLTFTRRIILITLIGTLGAYWFYFKLGTEAIFIPGLGDWNLGILFPIFYILVTLAVFSGGVIDGLDGLAGGVFANIFAAYAGIAFFQNQIDIAAFCAVIAGSILAFLWFNIPPARFYMSETGIMGLTTMLAAVAFLTDAVGVLPLIALPLVIESLSVIIQLFSKRFFGRKVFLVAPIHHHFEAIGWPAEKVVMRFWVLSMVFAAFGMIVQLISY</sequence>
<dbReference type="PANTHER" id="PTHR22926:SF5">
    <property type="entry name" value="PHOSPHO-N-ACETYLMURAMOYL-PENTAPEPTIDE-TRANSFERASE HOMOLOG"/>
    <property type="match status" value="1"/>
</dbReference>
<keyword evidence="4 6" id="KW-1133">Transmembrane helix</keyword>
<dbReference type="GO" id="GO:0016780">
    <property type="term" value="F:phosphotransferase activity, for other substituted phosphate groups"/>
    <property type="evidence" value="ECO:0007669"/>
    <property type="project" value="InterPro"/>
</dbReference>
<dbReference type="GO" id="GO:0044038">
    <property type="term" value="P:cell wall macromolecule biosynthetic process"/>
    <property type="evidence" value="ECO:0007669"/>
    <property type="project" value="TreeGrafter"/>
</dbReference>
<keyword evidence="3 6" id="KW-0812">Transmembrane</keyword>
<dbReference type="STRING" id="1798351.A2930_00820"/>
<dbReference type="GO" id="GO:0005886">
    <property type="term" value="C:plasma membrane"/>
    <property type="evidence" value="ECO:0007669"/>
    <property type="project" value="TreeGrafter"/>
</dbReference>
<dbReference type="PANTHER" id="PTHR22926">
    <property type="entry name" value="PHOSPHO-N-ACETYLMURAMOYL-PENTAPEPTIDE-TRANSFERASE"/>
    <property type="match status" value="1"/>
</dbReference>
<accession>A0A1F5WZM8</accession>
<dbReference type="GO" id="GO:0071555">
    <property type="term" value="P:cell wall organization"/>
    <property type="evidence" value="ECO:0007669"/>
    <property type="project" value="TreeGrafter"/>
</dbReference>
<name>A0A1F5WZM8_9BACT</name>
<feature type="transmembrane region" description="Helical" evidence="6">
    <location>
        <begin position="41"/>
        <end position="67"/>
    </location>
</feature>
<evidence type="ECO:0000256" key="1">
    <source>
        <dbReference type="ARBA" id="ARBA00004141"/>
    </source>
</evidence>
<evidence type="ECO:0008006" key="9">
    <source>
        <dbReference type="Google" id="ProtNLM"/>
    </source>
</evidence>
<comment type="subcellular location">
    <subcellularLocation>
        <location evidence="1">Membrane</location>
        <topology evidence="1">Multi-pass membrane protein</topology>
    </subcellularLocation>
</comment>
<keyword evidence="5 6" id="KW-0472">Membrane</keyword>
<evidence type="ECO:0000313" key="7">
    <source>
        <dbReference type="EMBL" id="OGF81098.1"/>
    </source>
</evidence>
<feature type="transmembrane region" description="Helical" evidence="6">
    <location>
        <begin position="143"/>
        <end position="165"/>
    </location>
</feature>
<proteinExistence type="predicted"/>
<dbReference type="Proteomes" id="UP000178114">
    <property type="component" value="Unassembled WGS sequence"/>
</dbReference>
<evidence type="ECO:0000256" key="3">
    <source>
        <dbReference type="ARBA" id="ARBA00022692"/>
    </source>
</evidence>
<organism evidence="7 8">
    <name type="scientific">Candidatus Giovannonibacteria bacterium RIFCSPLOWO2_01_FULL_45_34</name>
    <dbReference type="NCBI Taxonomy" id="1798351"/>
    <lineage>
        <taxon>Bacteria</taxon>
        <taxon>Candidatus Giovannoniibacteriota</taxon>
    </lineage>
</organism>
<reference evidence="7 8" key="1">
    <citation type="journal article" date="2016" name="Nat. Commun.">
        <title>Thousands of microbial genomes shed light on interconnected biogeochemical processes in an aquifer system.</title>
        <authorList>
            <person name="Anantharaman K."/>
            <person name="Brown C.T."/>
            <person name="Hug L.A."/>
            <person name="Sharon I."/>
            <person name="Castelle C.J."/>
            <person name="Probst A.J."/>
            <person name="Thomas B.C."/>
            <person name="Singh A."/>
            <person name="Wilkins M.J."/>
            <person name="Karaoz U."/>
            <person name="Brodie E.L."/>
            <person name="Williams K.H."/>
            <person name="Hubbard S.S."/>
            <person name="Banfield J.F."/>
        </authorList>
    </citation>
    <scope>NUCLEOTIDE SEQUENCE [LARGE SCALE GENOMIC DNA]</scope>
</reference>
<evidence type="ECO:0000256" key="5">
    <source>
        <dbReference type="ARBA" id="ARBA00023136"/>
    </source>
</evidence>